<organism evidence="8">
    <name type="scientific">marine metagenome</name>
    <dbReference type="NCBI Taxonomy" id="408172"/>
    <lineage>
        <taxon>unclassified sequences</taxon>
        <taxon>metagenomes</taxon>
        <taxon>ecological metagenomes</taxon>
    </lineage>
</organism>
<evidence type="ECO:0000256" key="2">
    <source>
        <dbReference type="ARBA" id="ARBA00022475"/>
    </source>
</evidence>
<evidence type="ECO:0000259" key="7">
    <source>
        <dbReference type="Pfam" id="PF02308"/>
    </source>
</evidence>
<dbReference type="PANTHER" id="PTHR33778">
    <property type="entry name" value="PROTEIN MGTC"/>
    <property type="match status" value="1"/>
</dbReference>
<reference evidence="8" key="1">
    <citation type="submission" date="2018-05" db="EMBL/GenBank/DDBJ databases">
        <authorList>
            <person name="Lanie J.A."/>
            <person name="Ng W.-L."/>
            <person name="Kazmierczak K.M."/>
            <person name="Andrzejewski T.M."/>
            <person name="Davidsen T.M."/>
            <person name="Wayne K.J."/>
            <person name="Tettelin H."/>
            <person name="Glass J.I."/>
            <person name="Rusch D."/>
            <person name="Podicherti R."/>
            <person name="Tsui H.-C.T."/>
            <person name="Winkler M.E."/>
        </authorList>
    </citation>
    <scope>NUCLEOTIDE SEQUENCE</scope>
</reference>
<keyword evidence="2" id="KW-1003">Cell membrane</keyword>
<protein>
    <recommendedName>
        <fullName evidence="7">MgtC/SapB/SrpB/YhiD N-terminal domain-containing protein</fullName>
    </recommendedName>
</protein>
<dbReference type="AlphaFoldDB" id="A0A381UES5"/>
<sequence length="206" mass="21666">MEEELVKMLLAVALGGVIGFERELHEKAAGVRTIILITLASTLFTLTSIEIAGNADPGRVAAQIVTGVGFLGGGVILKERGSVVGITTAATIWMAAAIGVAVGIGEYAVASATTAVAFLVLLALPALERHIATLSSQRYRVTCAGDGSHLDDVGALFAEAGLKVRRIVQTKAERRSRIEVNASGRPRAHQAARQALFESDFVEDFR</sequence>
<evidence type="ECO:0000256" key="3">
    <source>
        <dbReference type="ARBA" id="ARBA00022692"/>
    </source>
</evidence>
<feature type="transmembrane region" description="Helical" evidence="6">
    <location>
        <begin position="60"/>
        <end position="77"/>
    </location>
</feature>
<gene>
    <name evidence="8" type="ORF">METZ01_LOCUS78691</name>
</gene>
<evidence type="ECO:0000256" key="5">
    <source>
        <dbReference type="ARBA" id="ARBA00023136"/>
    </source>
</evidence>
<dbReference type="PANTHER" id="PTHR33778:SF1">
    <property type="entry name" value="MAGNESIUM TRANSPORTER YHID-RELATED"/>
    <property type="match status" value="1"/>
</dbReference>
<evidence type="ECO:0000256" key="1">
    <source>
        <dbReference type="ARBA" id="ARBA00004651"/>
    </source>
</evidence>
<dbReference type="Pfam" id="PF02308">
    <property type="entry name" value="MgtC"/>
    <property type="match status" value="1"/>
</dbReference>
<accession>A0A381UES5</accession>
<feature type="transmembrane region" description="Helical" evidence="6">
    <location>
        <begin position="84"/>
        <end position="102"/>
    </location>
</feature>
<dbReference type="GO" id="GO:0005886">
    <property type="term" value="C:plasma membrane"/>
    <property type="evidence" value="ECO:0007669"/>
    <property type="project" value="UniProtKB-SubCell"/>
</dbReference>
<dbReference type="PRINTS" id="PR01837">
    <property type="entry name" value="MGTCSAPBPROT"/>
</dbReference>
<dbReference type="InterPro" id="IPR049177">
    <property type="entry name" value="MgtC_SapB_SrpB_YhiD_N"/>
</dbReference>
<keyword evidence="3 6" id="KW-0812">Transmembrane</keyword>
<dbReference type="InterPro" id="IPR003416">
    <property type="entry name" value="MgtC/SapB/SrpB/YhiD_fam"/>
</dbReference>
<comment type="subcellular location">
    <subcellularLocation>
        <location evidence="1">Cell membrane</location>
        <topology evidence="1">Multi-pass membrane protein</topology>
    </subcellularLocation>
</comment>
<feature type="transmembrane region" description="Helical" evidence="6">
    <location>
        <begin position="108"/>
        <end position="127"/>
    </location>
</feature>
<evidence type="ECO:0000313" key="8">
    <source>
        <dbReference type="EMBL" id="SVA25837.1"/>
    </source>
</evidence>
<evidence type="ECO:0000256" key="6">
    <source>
        <dbReference type="SAM" id="Phobius"/>
    </source>
</evidence>
<keyword evidence="4 6" id="KW-1133">Transmembrane helix</keyword>
<evidence type="ECO:0000256" key="4">
    <source>
        <dbReference type="ARBA" id="ARBA00022989"/>
    </source>
</evidence>
<feature type="transmembrane region" description="Helical" evidence="6">
    <location>
        <begin position="34"/>
        <end position="54"/>
    </location>
</feature>
<proteinExistence type="predicted"/>
<dbReference type="EMBL" id="UINC01006158">
    <property type="protein sequence ID" value="SVA25837.1"/>
    <property type="molecule type" value="Genomic_DNA"/>
</dbReference>
<keyword evidence="5 6" id="KW-0472">Membrane</keyword>
<feature type="domain" description="MgtC/SapB/SrpB/YhiD N-terminal" evidence="7">
    <location>
        <begin position="8"/>
        <end position="129"/>
    </location>
</feature>
<name>A0A381UES5_9ZZZZ</name>